<dbReference type="Proteomes" id="UP000680304">
    <property type="component" value="Unassembled WGS sequence"/>
</dbReference>
<evidence type="ECO:0000313" key="5">
    <source>
        <dbReference type="Proteomes" id="UP000680304"/>
    </source>
</evidence>
<organism evidence="4 5">
    <name type="scientific">Paenibacillus cisolokensis</name>
    <dbReference type="NCBI Taxonomy" id="1658519"/>
    <lineage>
        <taxon>Bacteria</taxon>
        <taxon>Bacillati</taxon>
        <taxon>Bacillota</taxon>
        <taxon>Bacilli</taxon>
        <taxon>Bacillales</taxon>
        <taxon>Paenibacillaceae</taxon>
        <taxon>Paenibacillus</taxon>
    </lineage>
</organism>
<dbReference type="Gene3D" id="3.10.490.10">
    <property type="entry name" value="Gamma-glutamyl cyclotransferase-like"/>
    <property type="match status" value="1"/>
</dbReference>
<evidence type="ECO:0000256" key="2">
    <source>
        <dbReference type="RuleBase" id="RU367036"/>
    </source>
</evidence>
<evidence type="ECO:0000259" key="3">
    <source>
        <dbReference type="Pfam" id="PF06094"/>
    </source>
</evidence>
<feature type="domain" description="Gamma-glutamylcyclotransferase AIG2-like" evidence="3">
    <location>
        <begin position="9"/>
        <end position="125"/>
    </location>
</feature>
<gene>
    <name evidence="4" type="ORF">PACILC2_02520</name>
</gene>
<evidence type="ECO:0000256" key="1">
    <source>
        <dbReference type="ARBA" id="ARBA00008861"/>
    </source>
</evidence>
<reference evidence="4 5" key="1">
    <citation type="submission" date="2021-04" db="EMBL/GenBank/DDBJ databases">
        <title>Draft genome sequence of Paenibacillus cisolokensis, LC2-13A.</title>
        <authorList>
            <person name="Uke A."/>
            <person name="Chhe C."/>
            <person name="Baramee S."/>
            <person name="Kosugi A."/>
        </authorList>
    </citation>
    <scope>NUCLEOTIDE SEQUENCE [LARGE SCALE GENOMIC DNA]</scope>
    <source>
        <strain evidence="4 5">LC2-13A</strain>
    </source>
</reference>
<dbReference type="Pfam" id="PF06094">
    <property type="entry name" value="GGACT"/>
    <property type="match status" value="1"/>
</dbReference>
<sequence>MRNEKTHLLFVYGTLRLGESKHGLLEGSRCAVPEACIEGALVDTGYGYPAVRQGTGRVYGEIYEIDEETLRRIDALEDYYGPGDPRNLYERVQTTAGTDRGDIPVLAYVSDRFAGASPIPSGDWKQYRKAKTS</sequence>
<name>A0ABQ4N0J6_9BACL</name>
<dbReference type="InterPro" id="IPR013024">
    <property type="entry name" value="GGCT-like"/>
</dbReference>
<dbReference type="CDD" id="cd06661">
    <property type="entry name" value="GGCT_like"/>
    <property type="match status" value="1"/>
</dbReference>
<protein>
    <recommendedName>
        <fullName evidence="2">Gamma-glutamylcyclotransferase family protein</fullName>
    </recommendedName>
</protein>
<dbReference type="RefSeq" id="WP_213526929.1">
    <property type="nucleotide sequence ID" value="NZ_BOVJ01000007.1"/>
</dbReference>
<proteinExistence type="inferred from homology"/>
<comment type="similarity">
    <text evidence="1 2">Belongs to the gamma-glutamylcyclotransferase family.</text>
</comment>
<dbReference type="EMBL" id="BOVJ01000007">
    <property type="protein sequence ID" value="GIQ61684.1"/>
    <property type="molecule type" value="Genomic_DNA"/>
</dbReference>
<comment type="caution">
    <text evidence="4">The sequence shown here is derived from an EMBL/GenBank/DDBJ whole genome shotgun (WGS) entry which is preliminary data.</text>
</comment>
<dbReference type="InterPro" id="IPR009288">
    <property type="entry name" value="AIG2-like_dom"/>
</dbReference>
<evidence type="ECO:0000313" key="4">
    <source>
        <dbReference type="EMBL" id="GIQ61684.1"/>
    </source>
</evidence>
<keyword evidence="5" id="KW-1185">Reference proteome</keyword>
<dbReference type="SUPFAM" id="SSF110857">
    <property type="entry name" value="Gamma-glutamyl cyclotransferase-like"/>
    <property type="match status" value="1"/>
</dbReference>
<accession>A0ABQ4N0J6</accession>
<dbReference type="InterPro" id="IPR036568">
    <property type="entry name" value="GGCT-like_sf"/>
</dbReference>
<dbReference type="PANTHER" id="PTHR12510">
    <property type="entry name" value="TROPONIN C-AKIN-1 PROTEIN"/>
    <property type="match status" value="1"/>
</dbReference>
<dbReference type="PANTHER" id="PTHR12510:SF4">
    <property type="entry name" value="GAMMA-GLUTAMYLAMINECYCLOTRANSFERASE"/>
    <property type="match status" value="1"/>
</dbReference>
<dbReference type="InterPro" id="IPR039126">
    <property type="entry name" value="GGACT"/>
</dbReference>